<organism evidence="4">
    <name type="scientific">Soboliphyme baturini</name>
    <dbReference type="NCBI Taxonomy" id="241478"/>
    <lineage>
        <taxon>Eukaryota</taxon>
        <taxon>Metazoa</taxon>
        <taxon>Ecdysozoa</taxon>
        <taxon>Nematoda</taxon>
        <taxon>Enoplea</taxon>
        <taxon>Dorylaimia</taxon>
        <taxon>Dioctophymatida</taxon>
        <taxon>Dioctophymatoidea</taxon>
        <taxon>Soboliphymatidae</taxon>
        <taxon>Soboliphyme</taxon>
    </lineage>
</organism>
<evidence type="ECO:0000313" key="4">
    <source>
        <dbReference type="WBParaSite" id="SBAD_0001205001-mRNA-1"/>
    </source>
</evidence>
<dbReference type="EMBL" id="UZAM01016125">
    <property type="protein sequence ID" value="VDP41895.1"/>
    <property type="molecule type" value="Genomic_DNA"/>
</dbReference>
<name>A0A183J712_9BILA</name>
<dbReference type="InterPro" id="IPR032705">
    <property type="entry name" value="ORC4_C"/>
</dbReference>
<feature type="domain" description="Origin recognition complex subunit 4 C-terminal" evidence="1">
    <location>
        <begin position="6"/>
        <end position="56"/>
    </location>
</feature>
<proteinExistence type="predicted"/>
<reference evidence="4" key="1">
    <citation type="submission" date="2016-06" db="UniProtKB">
        <authorList>
            <consortium name="WormBaseParasite"/>
        </authorList>
    </citation>
    <scope>IDENTIFICATION</scope>
</reference>
<dbReference type="Proteomes" id="UP000270296">
    <property type="component" value="Unassembled WGS sequence"/>
</dbReference>
<keyword evidence="3" id="KW-1185">Reference proteome</keyword>
<dbReference type="OrthoDB" id="343623at2759"/>
<reference evidence="2 3" key="2">
    <citation type="submission" date="2018-11" db="EMBL/GenBank/DDBJ databases">
        <authorList>
            <consortium name="Pathogen Informatics"/>
        </authorList>
    </citation>
    <scope>NUCLEOTIDE SEQUENCE [LARGE SCALE GENOMIC DNA]</scope>
</reference>
<evidence type="ECO:0000259" key="1">
    <source>
        <dbReference type="Pfam" id="PF14629"/>
    </source>
</evidence>
<evidence type="ECO:0000313" key="2">
    <source>
        <dbReference type="EMBL" id="VDP41895.1"/>
    </source>
</evidence>
<accession>A0A183J712</accession>
<dbReference type="WBParaSite" id="SBAD_0001205001-mRNA-1">
    <property type="protein sequence ID" value="SBAD_0001205001-mRNA-1"/>
    <property type="gene ID" value="SBAD_0001205001"/>
</dbReference>
<dbReference type="AlphaFoldDB" id="A0A183J712"/>
<protein>
    <submittedName>
        <fullName evidence="4">ORC4_C domain-containing protein</fullName>
    </submittedName>
</protein>
<dbReference type="Pfam" id="PF14629">
    <property type="entry name" value="ORC4_C"/>
    <property type="match status" value="1"/>
</dbReference>
<evidence type="ECO:0000313" key="3">
    <source>
        <dbReference type="Proteomes" id="UP000270296"/>
    </source>
</evidence>
<gene>
    <name evidence="2" type="ORF">SBAD_LOCUS11660</name>
</gene>
<sequence length="108" mass="12284">MLSIDAPVEILKGLSCLEICLLSAAFVVLRIHGDSQNLNFNRIYEEYRGFATRKMRTVLLPKDVAMKVMLARNESRRIAAVKRTHQTVGMVECIESHYTMLPLLFTGQ</sequence>